<reference evidence="1 2" key="1">
    <citation type="submission" date="2021-11" db="EMBL/GenBank/DDBJ databases">
        <title>Draft genome sequence of Actinomycetospora sp. SF1 isolated from the rhizosphere soil.</title>
        <authorList>
            <person name="Duangmal K."/>
            <person name="Chantavorakit T."/>
        </authorList>
    </citation>
    <scope>NUCLEOTIDE SEQUENCE [LARGE SCALE GENOMIC DNA]</scope>
    <source>
        <strain evidence="1 2">TBRC 5722</strain>
    </source>
</reference>
<gene>
    <name evidence="1" type="ORF">LQ327_25040</name>
</gene>
<keyword evidence="2" id="KW-1185">Reference proteome</keyword>
<name>A0ABS8PI31_9PSEU</name>
<protein>
    <recommendedName>
        <fullName evidence="3">NIPSNAP protein</fullName>
    </recommendedName>
</protein>
<accession>A0ABS8PI31</accession>
<evidence type="ECO:0000313" key="1">
    <source>
        <dbReference type="EMBL" id="MCD2196644.1"/>
    </source>
</evidence>
<evidence type="ECO:0000313" key="2">
    <source>
        <dbReference type="Proteomes" id="UP001199469"/>
    </source>
</evidence>
<organism evidence="1 2">
    <name type="scientific">Actinomycetospora endophytica</name>
    <dbReference type="NCBI Taxonomy" id="2291215"/>
    <lineage>
        <taxon>Bacteria</taxon>
        <taxon>Bacillati</taxon>
        <taxon>Actinomycetota</taxon>
        <taxon>Actinomycetes</taxon>
        <taxon>Pseudonocardiales</taxon>
        <taxon>Pseudonocardiaceae</taxon>
        <taxon>Actinomycetospora</taxon>
    </lineage>
</organism>
<dbReference type="Proteomes" id="UP001199469">
    <property type="component" value="Unassembled WGS sequence"/>
</dbReference>
<evidence type="ECO:0008006" key="3">
    <source>
        <dbReference type="Google" id="ProtNLM"/>
    </source>
</evidence>
<sequence>MTFAVSYRLRAEERGRDRPLLREVYEELASVRPMWMTAETFAAADDQSMILLISTDFERRLSELAVLRRYRGGLDSRCEFPSQSYVVRRATIDKLPVAKIAFWNPYRRTWALPPDLPSGVPGLV</sequence>
<dbReference type="RefSeq" id="WP_230738525.1">
    <property type="nucleotide sequence ID" value="NZ_JAJNDB010000006.1"/>
</dbReference>
<dbReference type="EMBL" id="JAJNDB010000006">
    <property type="protein sequence ID" value="MCD2196644.1"/>
    <property type="molecule type" value="Genomic_DNA"/>
</dbReference>
<proteinExistence type="predicted"/>
<comment type="caution">
    <text evidence="1">The sequence shown here is derived from an EMBL/GenBank/DDBJ whole genome shotgun (WGS) entry which is preliminary data.</text>
</comment>